<evidence type="ECO:0000256" key="4">
    <source>
        <dbReference type="ARBA" id="ARBA00022679"/>
    </source>
</evidence>
<evidence type="ECO:0000259" key="16">
    <source>
        <dbReference type="PROSITE" id="PS50948"/>
    </source>
</evidence>
<dbReference type="GO" id="GO:0005886">
    <property type="term" value="C:plasma membrane"/>
    <property type="evidence" value="ECO:0007669"/>
    <property type="project" value="UniProtKB-SubCell"/>
</dbReference>
<evidence type="ECO:0000256" key="6">
    <source>
        <dbReference type="ARBA" id="ARBA00022741"/>
    </source>
</evidence>
<dbReference type="SMART" id="SM00473">
    <property type="entry name" value="PAN_AP"/>
    <property type="match status" value="1"/>
</dbReference>
<dbReference type="SUPFAM" id="SSF51110">
    <property type="entry name" value="alpha-D-mannose-specific plant lectins"/>
    <property type="match status" value="1"/>
</dbReference>
<evidence type="ECO:0000256" key="3">
    <source>
        <dbReference type="ARBA" id="ARBA00022527"/>
    </source>
</evidence>
<dbReference type="PROSITE" id="PS50011">
    <property type="entry name" value="PROTEIN_KINASE_DOM"/>
    <property type="match status" value="1"/>
</dbReference>
<keyword evidence="18" id="KW-1185">Reference proteome</keyword>
<dbReference type="InterPro" id="IPR024171">
    <property type="entry name" value="SRK-like_kinase"/>
</dbReference>
<dbReference type="PANTHER" id="PTHR27002:SF932">
    <property type="entry name" value="RECEPTOR-LIKE SERINE_THREONINE-PROTEIN KINASE"/>
    <property type="match status" value="1"/>
</dbReference>
<keyword evidence="4 13" id="KW-0808">Transferase</keyword>
<comment type="similarity">
    <text evidence="13">Belongs to the protein kinase superfamily. Ser/Thr protein kinase family.</text>
</comment>
<dbReference type="Pfam" id="PF01453">
    <property type="entry name" value="B_lectin"/>
    <property type="match status" value="1"/>
</dbReference>
<evidence type="ECO:0000256" key="1">
    <source>
        <dbReference type="ARBA" id="ARBA00004251"/>
    </source>
</evidence>
<evidence type="ECO:0000259" key="15">
    <source>
        <dbReference type="PROSITE" id="PS50927"/>
    </source>
</evidence>
<gene>
    <name evidence="17" type="primary">Vigan.06G036300</name>
    <name evidence="17" type="ORF">VIGAN_06036300</name>
</gene>
<feature type="domain" description="Protein kinase" evidence="14">
    <location>
        <begin position="429"/>
        <end position="706"/>
    </location>
</feature>
<dbReference type="GO" id="GO:0048544">
    <property type="term" value="P:recognition of pollen"/>
    <property type="evidence" value="ECO:0007669"/>
    <property type="project" value="InterPro"/>
</dbReference>
<evidence type="ECO:0000256" key="7">
    <source>
        <dbReference type="ARBA" id="ARBA00022777"/>
    </source>
</evidence>
<dbReference type="PROSITE" id="PS50948">
    <property type="entry name" value="PAN"/>
    <property type="match status" value="1"/>
</dbReference>
<dbReference type="OrthoDB" id="785331at2759"/>
<keyword evidence="9" id="KW-1015">Disulfide bond</keyword>
<dbReference type="Gene3D" id="3.30.200.20">
    <property type="entry name" value="Phosphorylase Kinase, domain 1"/>
    <property type="match status" value="1"/>
</dbReference>
<evidence type="ECO:0000256" key="11">
    <source>
        <dbReference type="ARBA" id="ARBA00047899"/>
    </source>
</evidence>
<dbReference type="FunFam" id="2.90.10.10:FF:000001">
    <property type="entry name" value="G-type lectin S-receptor-like serine/threonine-protein kinase"/>
    <property type="match status" value="1"/>
</dbReference>
<dbReference type="InterPro" id="IPR001480">
    <property type="entry name" value="Bulb-type_lectin_dom"/>
</dbReference>
<dbReference type="FunFam" id="1.10.510.10:FF:000060">
    <property type="entry name" value="G-type lectin S-receptor-like serine/threonine-protein kinase"/>
    <property type="match status" value="1"/>
</dbReference>
<evidence type="ECO:0000256" key="5">
    <source>
        <dbReference type="ARBA" id="ARBA00022729"/>
    </source>
</evidence>
<evidence type="ECO:0000256" key="2">
    <source>
        <dbReference type="ARBA" id="ARBA00022475"/>
    </source>
</evidence>
<dbReference type="CDD" id="cd14066">
    <property type="entry name" value="STKc_IRAK"/>
    <property type="match status" value="1"/>
</dbReference>
<dbReference type="PANTHER" id="PTHR27002">
    <property type="entry name" value="RECEPTOR-LIKE SERINE/THREONINE-PROTEIN KINASE SD1-8"/>
    <property type="match status" value="1"/>
</dbReference>
<feature type="domain" description="Bulb-type lectin" evidence="15">
    <location>
        <begin position="1"/>
        <end position="120"/>
    </location>
</feature>
<evidence type="ECO:0000313" key="17">
    <source>
        <dbReference type="EMBL" id="BAT89415.1"/>
    </source>
</evidence>
<keyword evidence="3 13" id="KW-0723">Serine/threonine-protein kinase</keyword>
<proteinExistence type="inferred from homology"/>
<keyword evidence="6 13" id="KW-0547">Nucleotide-binding</keyword>
<dbReference type="InterPro" id="IPR003609">
    <property type="entry name" value="Pan_app"/>
</dbReference>
<dbReference type="FunFam" id="3.30.200.20:FF:000195">
    <property type="entry name" value="G-type lectin S-receptor-like serine/threonine-protein kinase"/>
    <property type="match status" value="1"/>
</dbReference>
<reference evidence="17 18" key="1">
    <citation type="journal article" date="2015" name="Sci. Rep.">
        <title>The power of single molecule real-time sequencing technology in the de novo assembly of a eukaryotic genome.</title>
        <authorList>
            <person name="Sakai H."/>
            <person name="Naito K."/>
            <person name="Ogiso-Tanaka E."/>
            <person name="Takahashi Y."/>
            <person name="Iseki K."/>
            <person name="Muto C."/>
            <person name="Satou K."/>
            <person name="Teruya K."/>
            <person name="Shiroma A."/>
            <person name="Shimoji M."/>
            <person name="Hirano T."/>
            <person name="Itoh T."/>
            <person name="Kaga A."/>
            <person name="Tomooka N."/>
        </authorList>
    </citation>
    <scope>NUCLEOTIDE SEQUENCE [LARGE SCALE GENOMIC DNA]</scope>
    <source>
        <strain evidence="18">cv. Shumari</strain>
    </source>
</reference>
<dbReference type="EMBL" id="AP015039">
    <property type="protein sequence ID" value="BAT89415.1"/>
    <property type="molecule type" value="Genomic_DNA"/>
</dbReference>
<accession>A0A0S3S9C6</accession>
<dbReference type="SMART" id="SM00108">
    <property type="entry name" value="B_lectin"/>
    <property type="match status" value="1"/>
</dbReference>
<dbReference type="PIRSF" id="PIRSF000641">
    <property type="entry name" value="SRK"/>
    <property type="match status" value="1"/>
</dbReference>
<dbReference type="PROSITE" id="PS50927">
    <property type="entry name" value="BULB_LECTIN"/>
    <property type="match status" value="1"/>
</dbReference>
<dbReference type="InterPro" id="IPR000719">
    <property type="entry name" value="Prot_kinase_dom"/>
</dbReference>
<dbReference type="CDD" id="cd01098">
    <property type="entry name" value="PAN_AP_plant"/>
    <property type="match status" value="1"/>
</dbReference>
<keyword evidence="10" id="KW-0325">Glycoprotein</keyword>
<comment type="catalytic activity">
    <reaction evidence="12 13">
        <text>L-seryl-[protein] + ATP = O-phospho-L-seryl-[protein] + ADP + H(+)</text>
        <dbReference type="Rhea" id="RHEA:17989"/>
        <dbReference type="Rhea" id="RHEA-COMP:9863"/>
        <dbReference type="Rhea" id="RHEA-COMP:11604"/>
        <dbReference type="ChEBI" id="CHEBI:15378"/>
        <dbReference type="ChEBI" id="CHEBI:29999"/>
        <dbReference type="ChEBI" id="CHEBI:30616"/>
        <dbReference type="ChEBI" id="CHEBI:83421"/>
        <dbReference type="ChEBI" id="CHEBI:456216"/>
        <dbReference type="EC" id="2.7.11.1"/>
    </reaction>
</comment>
<keyword evidence="2" id="KW-1003">Cell membrane</keyword>
<dbReference type="GO" id="GO:0106310">
    <property type="term" value="F:protein serine kinase activity"/>
    <property type="evidence" value="ECO:0007669"/>
    <property type="project" value="RHEA"/>
</dbReference>
<evidence type="ECO:0000313" key="18">
    <source>
        <dbReference type="Proteomes" id="UP000291084"/>
    </source>
</evidence>
<feature type="domain" description="Apple" evidence="16">
    <location>
        <begin position="311"/>
        <end position="392"/>
    </location>
</feature>
<evidence type="ECO:0000256" key="10">
    <source>
        <dbReference type="ARBA" id="ARBA00023180"/>
    </source>
</evidence>
<protein>
    <recommendedName>
        <fullName evidence="13">Receptor-like serine/threonine-protein kinase</fullName>
        <ecNumber evidence="13">2.7.11.1</ecNumber>
    </recommendedName>
</protein>
<dbReference type="InterPro" id="IPR008271">
    <property type="entry name" value="Ser/Thr_kinase_AS"/>
</dbReference>
<evidence type="ECO:0000256" key="9">
    <source>
        <dbReference type="ARBA" id="ARBA00023157"/>
    </source>
</evidence>
<evidence type="ECO:0000259" key="14">
    <source>
        <dbReference type="PROSITE" id="PS50011"/>
    </source>
</evidence>
<dbReference type="Gene3D" id="1.10.510.10">
    <property type="entry name" value="Transferase(Phosphotransferase) domain 1"/>
    <property type="match status" value="1"/>
</dbReference>
<dbReference type="GO" id="GO:0005524">
    <property type="term" value="F:ATP binding"/>
    <property type="evidence" value="ECO:0007669"/>
    <property type="project" value="UniProtKB-KW"/>
</dbReference>
<dbReference type="AlphaFoldDB" id="A0A0S3S9C6"/>
<name>A0A0S3S9C6_PHAAN</name>
<evidence type="ECO:0000256" key="8">
    <source>
        <dbReference type="ARBA" id="ARBA00022840"/>
    </source>
</evidence>
<dbReference type="SUPFAM" id="SSF56112">
    <property type="entry name" value="Protein kinase-like (PK-like)"/>
    <property type="match status" value="1"/>
</dbReference>
<organism evidence="17 18">
    <name type="scientific">Vigna angularis var. angularis</name>
    <dbReference type="NCBI Taxonomy" id="157739"/>
    <lineage>
        <taxon>Eukaryota</taxon>
        <taxon>Viridiplantae</taxon>
        <taxon>Streptophyta</taxon>
        <taxon>Embryophyta</taxon>
        <taxon>Tracheophyta</taxon>
        <taxon>Spermatophyta</taxon>
        <taxon>Magnoliopsida</taxon>
        <taxon>eudicotyledons</taxon>
        <taxon>Gunneridae</taxon>
        <taxon>Pentapetalae</taxon>
        <taxon>rosids</taxon>
        <taxon>fabids</taxon>
        <taxon>Fabales</taxon>
        <taxon>Fabaceae</taxon>
        <taxon>Papilionoideae</taxon>
        <taxon>50 kb inversion clade</taxon>
        <taxon>NPAAA clade</taxon>
        <taxon>indigoferoid/millettioid clade</taxon>
        <taxon>Phaseoleae</taxon>
        <taxon>Vigna</taxon>
    </lineage>
</organism>
<dbReference type="CDD" id="cd00054">
    <property type="entry name" value="EGF_CA"/>
    <property type="match status" value="1"/>
</dbReference>
<dbReference type="CDD" id="cd00028">
    <property type="entry name" value="B_lectin"/>
    <property type="match status" value="1"/>
</dbReference>
<dbReference type="InterPro" id="IPR000858">
    <property type="entry name" value="S_locus_glycoprot_dom"/>
</dbReference>
<comment type="catalytic activity">
    <reaction evidence="11 13">
        <text>L-threonyl-[protein] + ATP = O-phospho-L-threonyl-[protein] + ADP + H(+)</text>
        <dbReference type="Rhea" id="RHEA:46608"/>
        <dbReference type="Rhea" id="RHEA-COMP:11060"/>
        <dbReference type="Rhea" id="RHEA-COMP:11605"/>
        <dbReference type="ChEBI" id="CHEBI:15378"/>
        <dbReference type="ChEBI" id="CHEBI:30013"/>
        <dbReference type="ChEBI" id="CHEBI:30616"/>
        <dbReference type="ChEBI" id="CHEBI:61977"/>
        <dbReference type="ChEBI" id="CHEBI:456216"/>
        <dbReference type="EC" id="2.7.11.1"/>
    </reaction>
</comment>
<evidence type="ECO:0000256" key="13">
    <source>
        <dbReference type="PIRNR" id="PIRNR000641"/>
    </source>
</evidence>
<evidence type="ECO:0000256" key="12">
    <source>
        <dbReference type="ARBA" id="ARBA00048679"/>
    </source>
</evidence>
<dbReference type="InterPro" id="IPR001245">
    <property type="entry name" value="Ser-Thr/Tyr_kinase_cat_dom"/>
</dbReference>
<sequence length="746" mass="83817">MSLPDGATLVSKDGTFEMGFFSPSNSNTTTNRYLGIWYKSIPVKTVVWVANRENPVKDNSSKLSISTQGKLVILSNNSTLVWSPNTAEVTKAQSIIVQLLDSGNLVVRYENDSNPRNFLWESFDYPCDTFLPGMKIGWNLKKGLIWRLTAWKNWDDPSPGNFSWGMELGNTRELVMWKGSSEYYRSGPWNGVRFSGKNTPRYNLEFNSTPDEVYYTYKFVSNSFITRVVLNQSLYSRQRYNWIKENQTWSLYSVVPRGKCDSYNVCGPYGSCNGGESLHCECLMGFKPKSVQNYKALDWSQGCEPSGPWSCGTKDNSFQKFSGLKLPDTTRSWIDPNLTFENCKVKCLENCSCIAYANLDIRDGGGCIIWFEALVDLVVASLPGPDLYIRMTASEIEKTSEESKSESSQGDLDLPFFDFPAIIRATNDFSRDKMLGQGGFGPVYRGTLPDGQEIAAKRLCSNTGQGIQEFKNEVILCAKLQHRNLVKLLGCSIQGEEKVLVYEYMPNKSLDSFLFDSSKKGILNWSKRLNIIHGIARGLLYLHQDSRLRIIHRDMKASNILLDNELNPKISDFGIARMFRGNQTEGNTKQVVGTYGYMAPEYTISGLFSIKSDVYSFGVLLLEIVSGKKNGGIFFQNHGLNLLEHAWRLWKEDAPMKLVDASLGDTFNISEALRCIHVGLLCVQLHPDNRPNMASVIFMLSGENILQEPKEPGFLVARMKTAAECSTSNAISTCTNELTITLPQAR</sequence>
<dbReference type="Pfam" id="PF08276">
    <property type="entry name" value="PAN_2"/>
    <property type="match status" value="1"/>
</dbReference>
<dbReference type="GO" id="GO:0004674">
    <property type="term" value="F:protein serine/threonine kinase activity"/>
    <property type="evidence" value="ECO:0007669"/>
    <property type="project" value="UniProtKB-KW"/>
</dbReference>
<keyword evidence="7 13" id="KW-0418">Kinase</keyword>
<dbReference type="Proteomes" id="UP000291084">
    <property type="component" value="Chromosome 6"/>
</dbReference>
<dbReference type="InterPro" id="IPR011009">
    <property type="entry name" value="Kinase-like_dom_sf"/>
</dbReference>
<dbReference type="PROSITE" id="PS00108">
    <property type="entry name" value="PROTEIN_KINASE_ST"/>
    <property type="match status" value="1"/>
</dbReference>
<dbReference type="Gene3D" id="2.90.10.10">
    <property type="entry name" value="Bulb-type lectin domain"/>
    <property type="match status" value="1"/>
</dbReference>
<dbReference type="InterPro" id="IPR036426">
    <property type="entry name" value="Bulb-type_lectin_dom_sf"/>
</dbReference>
<keyword evidence="5" id="KW-0732">Signal</keyword>
<dbReference type="Pfam" id="PF07714">
    <property type="entry name" value="PK_Tyr_Ser-Thr"/>
    <property type="match status" value="1"/>
</dbReference>
<dbReference type="Pfam" id="PF00954">
    <property type="entry name" value="S_locus_glycop"/>
    <property type="match status" value="1"/>
</dbReference>
<dbReference type="EC" id="2.7.11.1" evidence="13"/>
<keyword evidence="2" id="KW-0472">Membrane</keyword>
<comment type="subcellular location">
    <subcellularLocation>
        <location evidence="1">Cell membrane</location>
        <topology evidence="1">Single-pass type I membrane protein</topology>
    </subcellularLocation>
</comment>
<dbReference type="SMART" id="SM00220">
    <property type="entry name" value="S_TKc"/>
    <property type="match status" value="1"/>
</dbReference>
<keyword evidence="8 13" id="KW-0067">ATP-binding</keyword>